<comment type="function">
    <text evidence="7">Catalyzes the initial step of the lipid cycle reactions in the biosynthesis of the cell wall peptidoglycan: transfers peptidoglycan precursor phospho-MurNAc-pentapeptide from UDP-MurNAc-pentapeptide onto the lipid carrier undecaprenyl phosphate, yielding undecaprenyl-pyrophosphoryl-MurNAc-pentapeptide, known as lipid I.</text>
</comment>
<feature type="transmembrane region" description="Helical" evidence="7">
    <location>
        <begin position="184"/>
        <end position="202"/>
    </location>
</feature>
<dbReference type="Pfam" id="PF00953">
    <property type="entry name" value="Glycos_transf_4"/>
    <property type="match status" value="1"/>
</dbReference>
<keyword evidence="11" id="KW-1185">Reference proteome</keyword>
<feature type="transmembrane region" description="Helical" evidence="7">
    <location>
        <begin position="84"/>
        <end position="101"/>
    </location>
</feature>
<gene>
    <name evidence="7 10" type="primary">mraY</name>
    <name evidence="10" type="ORF">CFX1CAM_1748</name>
</gene>
<feature type="transmembrane region" description="Helical" evidence="7">
    <location>
        <begin position="6"/>
        <end position="26"/>
    </location>
</feature>
<dbReference type="GO" id="GO:0009252">
    <property type="term" value="P:peptidoglycan biosynthetic process"/>
    <property type="evidence" value="ECO:0007669"/>
    <property type="project" value="UniProtKB-UniRule"/>
</dbReference>
<sequence>MENSPVAIAISGLSFVMTIIWGEPLIRLLKAWRVGKVIQKEVDQHQQKMGTPTMGGFMFLIPVTLLTILFNAVSIFGFDLLGRSVLLPLLTLWAYGLLGMIDDWEGIRGSRKGLGMRSSVKFAIQVVFAIVIAFVLRDILNVPQMIWFTAKQPLTLGPLYIPVAVFIIVATSNAVNFTDGLDGLAGLIAATAFAAFGLVAVIQGQNYLARFCFSLVGALFGFLWFNVHPANLYMGDTGSLALGATLGVVALMTGYWVLIPLLAVIPVSEVVSVVIQVLYFKVTKGKRFFKMAPLHHHFELIGWSETQIVQRFWLISLVFTMLGIALVFVE</sequence>
<dbReference type="HAMAP" id="MF_00038">
    <property type="entry name" value="MraY"/>
    <property type="match status" value="1"/>
</dbReference>
<keyword evidence="7 9" id="KW-0479">Metal-binding</keyword>
<evidence type="ECO:0000256" key="1">
    <source>
        <dbReference type="ARBA" id="ARBA00004141"/>
    </source>
</evidence>
<dbReference type="GO" id="GO:0051301">
    <property type="term" value="P:cell division"/>
    <property type="evidence" value="ECO:0007669"/>
    <property type="project" value="UniProtKB-KW"/>
</dbReference>
<comment type="catalytic activity">
    <reaction evidence="7">
        <text>UDP-N-acetyl-alpha-D-muramoyl-L-alanyl-gamma-D-glutamyl-meso-2,6-diaminopimeloyl-D-alanyl-D-alanine + di-trans,octa-cis-undecaprenyl phosphate = di-trans,octa-cis-undecaprenyl diphospho-N-acetyl-alpha-D-muramoyl-L-alanyl-D-glutamyl-meso-2,6-diaminopimeloyl-D-alanyl-D-alanine + UMP</text>
        <dbReference type="Rhea" id="RHEA:28386"/>
        <dbReference type="ChEBI" id="CHEBI:57865"/>
        <dbReference type="ChEBI" id="CHEBI:60392"/>
        <dbReference type="ChEBI" id="CHEBI:61386"/>
        <dbReference type="ChEBI" id="CHEBI:61387"/>
        <dbReference type="EC" id="2.7.8.13"/>
    </reaction>
</comment>
<dbReference type="PROSITE" id="PS01348">
    <property type="entry name" value="MRAY_2"/>
    <property type="match status" value="1"/>
</dbReference>
<evidence type="ECO:0000256" key="3">
    <source>
        <dbReference type="ARBA" id="ARBA00022679"/>
    </source>
</evidence>
<dbReference type="GO" id="GO:0008963">
    <property type="term" value="F:phospho-N-acetylmuramoyl-pentapeptide-transferase activity"/>
    <property type="evidence" value="ECO:0007669"/>
    <property type="project" value="UniProtKB-UniRule"/>
</dbReference>
<dbReference type="PANTHER" id="PTHR22926">
    <property type="entry name" value="PHOSPHO-N-ACETYLMURAMOYL-PENTAPEPTIDE-TRANSFERASE"/>
    <property type="match status" value="1"/>
</dbReference>
<keyword evidence="7" id="KW-0132">Cell division</keyword>
<dbReference type="GO" id="GO:0046872">
    <property type="term" value="F:metal ion binding"/>
    <property type="evidence" value="ECO:0007669"/>
    <property type="project" value="UniProtKB-KW"/>
</dbReference>
<proteinExistence type="inferred from homology"/>
<dbReference type="KEGG" id="abat:CFX1CAM_1748"/>
<feature type="transmembrane region" description="Helical" evidence="7">
    <location>
        <begin position="159"/>
        <end position="177"/>
    </location>
</feature>
<reference evidence="11" key="1">
    <citation type="submission" date="2017-05" db="EMBL/GenBank/DDBJ databases">
        <authorList>
            <person name="Kirkegaard R."/>
            <person name="Mcilroy J S."/>
        </authorList>
    </citation>
    <scope>NUCLEOTIDE SEQUENCE [LARGE SCALE GENOMIC DNA]</scope>
</reference>
<keyword evidence="7" id="KW-0961">Cell wall biogenesis/degradation</keyword>
<keyword evidence="7" id="KW-0131">Cell cycle</keyword>
<evidence type="ECO:0000256" key="8">
    <source>
        <dbReference type="NCBIfam" id="TIGR00445"/>
    </source>
</evidence>
<feature type="transmembrane region" description="Helical" evidence="7">
    <location>
        <begin position="208"/>
        <end position="227"/>
    </location>
</feature>
<keyword evidence="3 7" id="KW-0808">Transferase</keyword>
<keyword evidence="4 7" id="KW-0812">Transmembrane</keyword>
<dbReference type="GO" id="GO:0008360">
    <property type="term" value="P:regulation of cell shape"/>
    <property type="evidence" value="ECO:0007669"/>
    <property type="project" value="UniProtKB-KW"/>
</dbReference>
<evidence type="ECO:0000256" key="6">
    <source>
        <dbReference type="ARBA" id="ARBA00023136"/>
    </source>
</evidence>
<dbReference type="GO" id="GO:0005886">
    <property type="term" value="C:plasma membrane"/>
    <property type="evidence" value="ECO:0007669"/>
    <property type="project" value="UniProtKB-SubCell"/>
</dbReference>
<dbReference type="InterPro" id="IPR000715">
    <property type="entry name" value="Glycosyl_transferase_4"/>
</dbReference>
<keyword evidence="7" id="KW-0133">Cell shape</keyword>
<feature type="transmembrane region" description="Helical" evidence="7">
    <location>
        <begin position="264"/>
        <end position="282"/>
    </location>
</feature>
<dbReference type="InterPro" id="IPR003524">
    <property type="entry name" value="PNAcMuramoyl-5peptid_Trfase"/>
</dbReference>
<comment type="cofactor">
    <cofactor evidence="7 9">
        <name>Mg(2+)</name>
        <dbReference type="ChEBI" id="CHEBI:18420"/>
    </cofactor>
</comment>
<dbReference type="EC" id="2.7.8.13" evidence="7 8"/>
<dbReference type="OrthoDB" id="9805475at2"/>
<comment type="subcellular location">
    <subcellularLocation>
        <location evidence="7">Cell membrane</location>
        <topology evidence="7">Multi-pass membrane protein</topology>
    </subcellularLocation>
    <subcellularLocation>
        <location evidence="1">Membrane</location>
        <topology evidence="1">Multi-pass membrane protein</topology>
    </subcellularLocation>
</comment>
<feature type="transmembrane region" description="Helical" evidence="7">
    <location>
        <begin position="122"/>
        <end position="139"/>
    </location>
</feature>
<dbReference type="GO" id="GO:0071555">
    <property type="term" value="P:cell wall organization"/>
    <property type="evidence" value="ECO:0007669"/>
    <property type="project" value="UniProtKB-KW"/>
</dbReference>
<keyword evidence="7 9" id="KW-0460">Magnesium</keyword>
<feature type="transmembrane region" description="Helical" evidence="7">
    <location>
        <begin position="57"/>
        <end position="78"/>
    </location>
</feature>
<organism evidence="10 11">
    <name type="scientific">Candidatus Brevifilum fermentans</name>
    <dbReference type="NCBI Taxonomy" id="1986204"/>
    <lineage>
        <taxon>Bacteria</taxon>
        <taxon>Bacillati</taxon>
        <taxon>Chloroflexota</taxon>
        <taxon>Anaerolineae</taxon>
        <taxon>Anaerolineales</taxon>
        <taxon>Anaerolineaceae</taxon>
        <taxon>Candidatus Brevifilum</taxon>
    </lineage>
</organism>
<dbReference type="CDD" id="cd06852">
    <property type="entry name" value="GT_MraY"/>
    <property type="match status" value="1"/>
</dbReference>
<protein>
    <recommendedName>
        <fullName evidence="7 8">Phospho-N-acetylmuramoyl-pentapeptide-transferase</fullName>
        <ecNumber evidence="7 8">2.7.8.13</ecNumber>
    </recommendedName>
    <alternativeName>
        <fullName evidence="7">UDP-MurNAc-pentapeptide phosphotransferase</fullName>
    </alternativeName>
</protein>
<evidence type="ECO:0000256" key="7">
    <source>
        <dbReference type="HAMAP-Rule" id="MF_00038"/>
    </source>
</evidence>
<evidence type="ECO:0000256" key="9">
    <source>
        <dbReference type="PIRSR" id="PIRSR600715-1"/>
    </source>
</evidence>
<evidence type="ECO:0000256" key="2">
    <source>
        <dbReference type="ARBA" id="ARBA00005583"/>
    </source>
</evidence>
<keyword evidence="7" id="KW-1003">Cell membrane</keyword>
<dbReference type="NCBIfam" id="TIGR00445">
    <property type="entry name" value="mraY"/>
    <property type="match status" value="1"/>
</dbReference>
<name>A0A1Y6K587_9CHLR</name>
<feature type="transmembrane region" description="Helical" evidence="7">
    <location>
        <begin position="239"/>
        <end position="258"/>
    </location>
</feature>
<feature type="binding site" evidence="9">
    <location>
        <position position="236"/>
    </location>
    <ligand>
        <name>Mg(2+)</name>
        <dbReference type="ChEBI" id="CHEBI:18420"/>
    </ligand>
</feature>
<evidence type="ECO:0000313" key="11">
    <source>
        <dbReference type="Proteomes" id="UP000195514"/>
    </source>
</evidence>
<evidence type="ECO:0000256" key="5">
    <source>
        <dbReference type="ARBA" id="ARBA00022989"/>
    </source>
</evidence>
<dbReference type="Proteomes" id="UP000195514">
    <property type="component" value="Chromosome I"/>
</dbReference>
<dbReference type="PANTHER" id="PTHR22926:SF5">
    <property type="entry name" value="PHOSPHO-N-ACETYLMURAMOYL-PENTAPEPTIDE-TRANSFERASE HOMOLOG"/>
    <property type="match status" value="1"/>
</dbReference>
<feature type="binding site" evidence="9">
    <location>
        <position position="176"/>
    </location>
    <ligand>
        <name>Mg(2+)</name>
        <dbReference type="ChEBI" id="CHEBI:18420"/>
    </ligand>
</feature>
<keyword evidence="6 7" id="KW-0472">Membrane</keyword>
<keyword evidence="7" id="KW-0573">Peptidoglycan synthesis</keyword>
<dbReference type="UniPathway" id="UPA00219"/>
<dbReference type="RefSeq" id="WP_087862625.1">
    <property type="nucleotide sequence ID" value="NZ_LT859958.1"/>
</dbReference>
<feature type="transmembrane region" description="Helical" evidence="7">
    <location>
        <begin position="312"/>
        <end position="329"/>
    </location>
</feature>
<dbReference type="AlphaFoldDB" id="A0A1Y6K587"/>
<accession>A0A1Y6K587</accession>
<dbReference type="InterPro" id="IPR018480">
    <property type="entry name" value="PNAcMuramoyl-5peptid_Trfase_CS"/>
</dbReference>
<keyword evidence="5 7" id="KW-1133">Transmembrane helix</keyword>
<dbReference type="EMBL" id="LT859958">
    <property type="protein sequence ID" value="SMX54813.1"/>
    <property type="molecule type" value="Genomic_DNA"/>
</dbReference>
<comment type="pathway">
    <text evidence="7">Cell wall biogenesis; peptidoglycan biosynthesis.</text>
</comment>
<evidence type="ECO:0000256" key="4">
    <source>
        <dbReference type="ARBA" id="ARBA00022692"/>
    </source>
</evidence>
<dbReference type="GO" id="GO:0051992">
    <property type="term" value="F:UDP-N-acetylmuramoyl-L-alanyl-D-glutamyl-meso-2,6-diaminopimelyl-D-alanyl-D-alanine:undecaprenyl-phosphate transferase activity"/>
    <property type="evidence" value="ECO:0007669"/>
    <property type="project" value="RHEA"/>
</dbReference>
<evidence type="ECO:0000313" key="10">
    <source>
        <dbReference type="EMBL" id="SMX54813.1"/>
    </source>
</evidence>
<comment type="similarity">
    <text evidence="2 7">Belongs to the glycosyltransferase 4 family. MraY subfamily.</text>
</comment>